<dbReference type="Pfam" id="PF11951">
    <property type="entry name" value="Fungal_trans_2"/>
    <property type="match status" value="1"/>
</dbReference>
<feature type="signal peptide" evidence="7">
    <location>
        <begin position="1"/>
        <end position="25"/>
    </location>
</feature>
<keyword evidence="3" id="KW-1133">Transmembrane helix</keyword>
<feature type="compositionally biased region" description="Polar residues" evidence="6">
    <location>
        <begin position="28"/>
        <end position="44"/>
    </location>
</feature>
<dbReference type="GO" id="GO:0005737">
    <property type="term" value="C:cytoplasm"/>
    <property type="evidence" value="ECO:0007669"/>
    <property type="project" value="TreeGrafter"/>
</dbReference>
<reference evidence="9" key="1">
    <citation type="submission" date="2021-01" db="EMBL/GenBank/DDBJ databases">
        <authorList>
            <person name="Kaushik A."/>
        </authorList>
    </citation>
    <scope>NUCLEOTIDE SEQUENCE</scope>
    <source>
        <strain evidence="9">Type strain: AG8-Rh-89/</strain>
    </source>
</reference>
<feature type="region of interest" description="Disordered" evidence="6">
    <location>
        <begin position="610"/>
        <end position="730"/>
    </location>
</feature>
<evidence type="ECO:0000313" key="9">
    <source>
        <dbReference type="EMBL" id="CAE6428241.1"/>
    </source>
</evidence>
<name>A0A8H3ALT8_9AGAM</name>
<dbReference type="GO" id="GO:0012505">
    <property type="term" value="C:endomembrane system"/>
    <property type="evidence" value="ECO:0007669"/>
    <property type="project" value="UniProtKB-SubCell"/>
</dbReference>
<evidence type="ECO:0000256" key="4">
    <source>
        <dbReference type="ARBA" id="ARBA00023136"/>
    </source>
</evidence>
<keyword evidence="2" id="KW-0812">Transmembrane</keyword>
<keyword evidence="5" id="KW-0175">Coiled coil</keyword>
<dbReference type="Pfam" id="PF07738">
    <property type="entry name" value="Sad1_UNC"/>
    <property type="match status" value="1"/>
</dbReference>
<evidence type="ECO:0000256" key="3">
    <source>
        <dbReference type="ARBA" id="ARBA00022989"/>
    </source>
</evidence>
<feature type="compositionally biased region" description="Polar residues" evidence="6">
    <location>
        <begin position="388"/>
        <end position="399"/>
    </location>
</feature>
<feature type="compositionally biased region" description="Polar residues" evidence="6">
    <location>
        <begin position="720"/>
        <end position="730"/>
    </location>
</feature>
<dbReference type="PANTHER" id="PTHR12953:SF0">
    <property type="entry name" value="SUN DOMAIN-CONTAINING OSSIFICATION FACTOR"/>
    <property type="match status" value="1"/>
</dbReference>
<keyword evidence="4" id="KW-0472">Membrane</keyword>
<dbReference type="InterPro" id="IPR021858">
    <property type="entry name" value="Fun_TF"/>
</dbReference>
<evidence type="ECO:0000256" key="5">
    <source>
        <dbReference type="SAM" id="Coils"/>
    </source>
</evidence>
<proteinExistence type="predicted"/>
<accession>A0A8H3ALT8</accession>
<sequence>MLANTIDTLLLCFVLLSHRVYPSLARQATATSESTTQPSVTTDTIAPLLPTGSQWKSPLSQNNPFRHLIPPSEPVCCLIPLPSTQPDPDPADDLLPFEEWKARQLTLSATETRAVEYHTATIVASISDESAAASEAAAGVLVPVVETTAVPEVITVPDFFPTEGRFNYASMDCSARVHSADKSMKSASSILSSKKDKYMLAPCSAKNKEIVVELCDDIRVDTVQLANFEFFSGVFKDIAIYLARTNNPHSHRLTWDPVGVFRAKNVRGVQTFRLYNIPYTFYRYIRIEFRSHYGKEYFCPVSLLRVYGLTQLEDWRIEEWKQEWQARRSAEFTISNQDKDASSPPSNPSTEEPVRHDHKESEDASAKALRGHHPITNSTPASVERNHTIISSSPTLQTNSSGPSISSNASHGHNLTRSNITGREDVPYSPSNDTDDAGLVSPQGNTKVGGPKGPKSGPASTTTPVLRTTHIATPMPSTGGESIYRTIWNRLDMLERNSTLSLRYVEEQNHSVRQALRRLEEEVGRLRVLTSREQQELQRSMKNVQQKQAEMEKRWDILLEQVNALTEEVVLEKRLGIAQLCLLTTVLVFMALTRGSRAETHLLNGMRRRADSGLGLGRGLHSRYRAQSRPSTIERPFAWTRQDRRSTGDISHQNAGESPVTPVRSGSPPQAFGTSSTNPGRSPSRIEHQSPSKQPTKGVHFPQGLLPFPSLRPANASGVRRSQSMSLSSDQLVISPSIGKRPATGMKRLARTAHLHEVELDTQRRLRIQAERAEKDNDIDLQYHDTGADPGAPSTLDIPRQDNTHTTSDTQYFGEQASTSARKVSATELGHRSPPTSIQPLDNGTEWEDTDADLDADDSTQELIVEESMPVPRVPRLFSPPTPRTWGARRKARGFSVDTGPNVSYYNKFYSGGLSKTPGAVFYEMGRQTIRMPTHTEETCRGSDLDNTQKPASVESRSLTSDPMTSGQTSLLYALLSLGHPDYECYSLLVPQTQKITPKNATWQPSELKVEDDFADNNDPGCPGASESGTNYITRPLTLDRNIESNTLPFILNAYALWAIRMMFDPSRILQTGRVYVLRQYAASESARWKLKLVSDFAWTVADSTAYDLDDLPSFMTFQTRMCQQFLAATCKNESLESLDQHTASDIFTFAHELFSMAFKHLPLSNILSLMQLGAPVFRRACPASREQLVHLPSLLLQKNLSLRYYSTFDILISVVTNRPMFFRYDVSFTPELPESRMYIQDYYGMQWFYGVPDRLVVTLARMNALREDYGDRVDITVVRELEREIGSFQPVLGTSDDPMLSVCRLVVQECWRQAAFIYLYMGLCSANSLDARVRLAQARFMELFQGVKPGRNPDVFLILPITVLGAATHSPREQDLIRQRMLDQPECSRYPTSGNDILKILDKIWTRPGSLRPVVWYDLRAACLHVTGM</sequence>
<dbReference type="OrthoDB" id="2159336at2759"/>
<dbReference type="EMBL" id="CAJMWZ010000919">
    <property type="protein sequence ID" value="CAE6428241.1"/>
    <property type="molecule type" value="Genomic_DNA"/>
</dbReference>
<protein>
    <recommendedName>
        <fullName evidence="8">SUN domain-containing protein</fullName>
    </recommendedName>
</protein>
<feature type="compositionally biased region" description="Polar residues" evidence="6">
    <location>
        <begin position="945"/>
        <end position="963"/>
    </location>
</feature>
<evidence type="ECO:0000256" key="6">
    <source>
        <dbReference type="SAM" id="MobiDB-lite"/>
    </source>
</evidence>
<dbReference type="PANTHER" id="PTHR12953">
    <property type="entry name" value="MEMBRANE PROTEIN CH1 RELATED"/>
    <property type="match status" value="1"/>
</dbReference>
<organism evidence="9 10">
    <name type="scientific">Rhizoctonia solani</name>
    <dbReference type="NCBI Taxonomy" id="456999"/>
    <lineage>
        <taxon>Eukaryota</taxon>
        <taxon>Fungi</taxon>
        <taxon>Dikarya</taxon>
        <taxon>Basidiomycota</taxon>
        <taxon>Agaricomycotina</taxon>
        <taxon>Agaricomycetes</taxon>
        <taxon>Cantharellales</taxon>
        <taxon>Ceratobasidiaceae</taxon>
        <taxon>Rhizoctonia</taxon>
    </lineage>
</organism>
<feature type="compositionally biased region" description="Basic and acidic residues" evidence="6">
    <location>
        <begin position="352"/>
        <end position="365"/>
    </location>
</feature>
<evidence type="ECO:0000259" key="8">
    <source>
        <dbReference type="PROSITE" id="PS51469"/>
    </source>
</evidence>
<feature type="compositionally biased region" description="Polar residues" evidence="6">
    <location>
        <begin position="411"/>
        <end position="421"/>
    </location>
</feature>
<feature type="compositionally biased region" description="Polar residues" evidence="6">
    <location>
        <begin position="804"/>
        <end position="822"/>
    </location>
</feature>
<feature type="compositionally biased region" description="Polar residues" evidence="6">
    <location>
        <begin position="672"/>
        <end position="681"/>
    </location>
</feature>
<dbReference type="PROSITE" id="PS51469">
    <property type="entry name" value="SUN"/>
    <property type="match status" value="1"/>
</dbReference>
<feature type="chain" id="PRO_5034953792" description="SUN domain-containing protein" evidence="7">
    <location>
        <begin position="26"/>
        <end position="1430"/>
    </location>
</feature>
<feature type="compositionally biased region" description="Low complexity" evidence="6">
    <location>
        <begin position="400"/>
        <end position="410"/>
    </location>
</feature>
<dbReference type="GO" id="GO:0034975">
    <property type="term" value="P:protein folding in endoplasmic reticulum"/>
    <property type="evidence" value="ECO:0007669"/>
    <property type="project" value="TreeGrafter"/>
</dbReference>
<gene>
    <name evidence="9" type="ORF">RDB_LOCUS17027</name>
</gene>
<evidence type="ECO:0000256" key="7">
    <source>
        <dbReference type="SAM" id="SignalP"/>
    </source>
</evidence>
<dbReference type="Proteomes" id="UP000663850">
    <property type="component" value="Unassembled WGS sequence"/>
</dbReference>
<feature type="coiled-coil region" evidence="5">
    <location>
        <begin position="502"/>
        <end position="554"/>
    </location>
</feature>
<feature type="region of interest" description="Disordered" evidence="6">
    <location>
        <begin position="776"/>
        <end position="849"/>
    </location>
</feature>
<feature type="region of interest" description="Disordered" evidence="6">
    <location>
        <begin position="937"/>
        <end position="963"/>
    </location>
</feature>
<feature type="region of interest" description="Disordered" evidence="6">
    <location>
        <begin position="333"/>
        <end position="477"/>
    </location>
</feature>
<evidence type="ECO:0000256" key="1">
    <source>
        <dbReference type="ARBA" id="ARBA00004308"/>
    </source>
</evidence>
<evidence type="ECO:0000313" key="10">
    <source>
        <dbReference type="Proteomes" id="UP000663850"/>
    </source>
</evidence>
<dbReference type="InterPro" id="IPR045120">
    <property type="entry name" value="Suco/Slp1-like"/>
</dbReference>
<feature type="compositionally biased region" description="Low complexity" evidence="6">
    <location>
        <begin position="342"/>
        <end position="351"/>
    </location>
</feature>
<comment type="subcellular location">
    <subcellularLocation>
        <location evidence="1">Endomembrane system</location>
    </subcellularLocation>
</comment>
<evidence type="ECO:0000256" key="2">
    <source>
        <dbReference type="ARBA" id="ARBA00022692"/>
    </source>
</evidence>
<keyword evidence="7" id="KW-0732">Signal</keyword>
<dbReference type="InterPro" id="IPR012919">
    <property type="entry name" value="SUN_dom"/>
</dbReference>
<feature type="compositionally biased region" description="Basic and acidic residues" evidence="6">
    <location>
        <begin position="776"/>
        <end position="787"/>
    </location>
</feature>
<dbReference type="GO" id="GO:0016020">
    <property type="term" value="C:membrane"/>
    <property type="evidence" value="ECO:0007669"/>
    <property type="project" value="InterPro"/>
</dbReference>
<feature type="region of interest" description="Disordered" evidence="6">
    <location>
        <begin position="28"/>
        <end position="47"/>
    </location>
</feature>
<comment type="caution">
    <text evidence="9">The sequence shown here is derived from an EMBL/GenBank/DDBJ whole genome shotgun (WGS) entry which is preliminary data.</text>
</comment>
<feature type="domain" description="SUN" evidence="8">
    <location>
        <begin position="137"/>
        <end position="311"/>
    </location>
</feature>